<keyword evidence="7 8" id="KW-0472">Membrane</keyword>
<keyword evidence="6 8" id="KW-1133">Transmembrane helix</keyword>
<reference evidence="10 11" key="1">
    <citation type="submission" date="2018-03" db="EMBL/GenBank/DDBJ databases">
        <title>Genomic Encyclopedia of Archaeal and Bacterial Type Strains, Phase II (KMG-II): from individual species to whole genera.</title>
        <authorList>
            <person name="Goeker M."/>
        </authorList>
    </citation>
    <scope>NUCLEOTIDE SEQUENCE [LARGE SCALE GENOMIC DNA]</scope>
    <source>
        <strain evidence="10 11">DSM 45601</strain>
    </source>
</reference>
<evidence type="ECO:0000256" key="4">
    <source>
        <dbReference type="ARBA" id="ARBA00022475"/>
    </source>
</evidence>
<dbReference type="RefSeq" id="WP_211302926.1">
    <property type="nucleotide sequence ID" value="NZ_PVZC01000005.1"/>
</dbReference>
<comment type="similarity">
    <text evidence="2">Belongs to the binding-protein-dependent transport system permease family. FecCD subfamily.</text>
</comment>
<name>A0A2T0Q1U0_9ACTN</name>
<dbReference type="AlphaFoldDB" id="A0A2T0Q1U0"/>
<dbReference type="PANTHER" id="PTHR30472">
    <property type="entry name" value="FERRIC ENTEROBACTIN TRANSPORT SYSTEM PERMEASE PROTEIN"/>
    <property type="match status" value="1"/>
</dbReference>
<dbReference type="InterPro" id="IPR037294">
    <property type="entry name" value="ABC_BtuC-like"/>
</dbReference>
<accession>A0A2T0Q1U0</accession>
<dbReference type="Pfam" id="PF01032">
    <property type="entry name" value="FecCD"/>
    <property type="match status" value="1"/>
</dbReference>
<feature type="transmembrane region" description="Helical" evidence="8">
    <location>
        <begin position="146"/>
        <end position="167"/>
    </location>
</feature>
<comment type="caution">
    <text evidence="10">The sequence shown here is derived from an EMBL/GenBank/DDBJ whole genome shotgun (WGS) entry which is preliminary data.</text>
</comment>
<dbReference type="GO" id="GO:0033214">
    <property type="term" value="P:siderophore-iron import into cell"/>
    <property type="evidence" value="ECO:0007669"/>
    <property type="project" value="TreeGrafter"/>
</dbReference>
<dbReference type="PANTHER" id="PTHR30472:SF25">
    <property type="entry name" value="ABC TRANSPORTER PERMEASE PROTEIN MJ0876-RELATED"/>
    <property type="match status" value="1"/>
</dbReference>
<feature type="transmembrane region" description="Helical" evidence="8">
    <location>
        <begin position="117"/>
        <end position="137"/>
    </location>
</feature>
<keyword evidence="11" id="KW-1185">Reference proteome</keyword>
<feature type="transmembrane region" description="Helical" evidence="8">
    <location>
        <begin position="94"/>
        <end position="111"/>
    </location>
</feature>
<dbReference type="InterPro" id="IPR000522">
    <property type="entry name" value="ABC_transptr_permease_BtuC"/>
</dbReference>
<keyword evidence="5 8" id="KW-0812">Transmembrane</keyword>
<evidence type="ECO:0000256" key="3">
    <source>
        <dbReference type="ARBA" id="ARBA00022448"/>
    </source>
</evidence>
<dbReference type="EMBL" id="PVZC01000005">
    <property type="protein sequence ID" value="PRX97765.1"/>
    <property type="molecule type" value="Genomic_DNA"/>
</dbReference>
<dbReference type="SUPFAM" id="SSF81345">
    <property type="entry name" value="ABC transporter involved in vitamin B12 uptake, BtuC"/>
    <property type="match status" value="1"/>
</dbReference>
<feature type="transmembrane region" description="Helical" evidence="8">
    <location>
        <begin position="311"/>
        <end position="331"/>
    </location>
</feature>
<keyword evidence="9" id="KW-0732">Signal</keyword>
<evidence type="ECO:0000256" key="5">
    <source>
        <dbReference type="ARBA" id="ARBA00022692"/>
    </source>
</evidence>
<dbReference type="GO" id="GO:0022857">
    <property type="term" value="F:transmembrane transporter activity"/>
    <property type="evidence" value="ECO:0007669"/>
    <property type="project" value="InterPro"/>
</dbReference>
<keyword evidence="4" id="KW-1003">Cell membrane</keyword>
<evidence type="ECO:0000256" key="8">
    <source>
        <dbReference type="SAM" id="Phobius"/>
    </source>
</evidence>
<proteinExistence type="inferred from homology"/>
<organism evidence="10 11">
    <name type="scientific">Allonocardiopsis opalescens</name>
    <dbReference type="NCBI Taxonomy" id="1144618"/>
    <lineage>
        <taxon>Bacteria</taxon>
        <taxon>Bacillati</taxon>
        <taxon>Actinomycetota</taxon>
        <taxon>Actinomycetes</taxon>
        <taxon>Streptosporangiales</taxon>
        <taxon>Allonocardiopsis</taxon>
    </lineage>
</organism>
<evidence type="ECO:0000256" key="7">
    <source>
        <dbReference type="ARBA" id="ARBA00023136"/>
    </source>
</evidence>
<sequence>MRRRVRGPVVAAALAAAAALCALANVLAYGDIPAGVVADVLAGERSGQQAQIMWTLRFPQAATALLVGAALGVAGLVLQLVLRNPLAAPELTGVNPGAVLGLLLALVLGLTDAASAAGALTAALVGGLAGGALTWLLAREHDSAQLVVYGLLCSALLTGLTTMLLAYQPSRFGNALRWLVGSVEGRTWDHLAVAGPWIAVALGCVWLGSAALGVLGAGDDHAAALGLPAARARGVALAGAVALAAGAVALAGAVAFVGLVVPHLARAAAGSDPRFGVPAAAALGAAAVTGADALAQLGSRWLAAEVDGQRLGLPTGVVTAVLGAAALVLVVRRGGRGAAMERTAT</sequence>
<feature type="chain" id="PRO_5039728299" evidence="9">
    <location>
        <begin position="25"/>
        <end position="345"/>
    </location>
</feature>
<dbReference type="Gene3D" id="1.10.3470.10">
    <property type="entry name" value="ABC transporter involved in vitamin B12 uptake, BtuC"/>
    <property type="match status" value="1"/>
</dbReference>
<feature type="transmembrane region" description="Helical" evidence="8">
    <location>
        <begin position="235"/>
        <end position="261"/>
    </location>
</feature>
<keyword evidence="3" id="KW-0813">Transport</keyword>
<feature type="signal peptide" evidence="9">
    <location>
        <begin position="1"/>
        <end position="24"/>
    </location>
</feature>
<gene>
    <name evidence="10" type="ORF">CLV72_105115</name>
</gene>
<evidence type="ECO:0000256" key="2">
    <source>
        <dbReference type="ARBA" id="ARBA00007935"/>
    </source>
</evidence>
<dbReference type="Proteomes" id="UP000237846">
    <property type="component" value="Unassembled WGS sequence"/>
</dbReference>
<dbReference type="GO" id="GO:0005886">
    <property type="term" value="C:plasma membrane"/>
    <property type="evidence" value="ECO:0007669"/>
    <property type="project" value="UniProtKB-SubCell"/>
</dbReference>
<feature type="transmembrane region" description="Helical" evidence="8">
    <location>
        <begin position="194"/>
        <end position="215"/>
    </location>
</feature>
<evidence type="ECO:0000313" key="10">
    <source>
        <dbReference type="EMBL" id="PRX97765.1"/>
    </source>
</evidence>
<evidence type="ECO:0000256" key="6">
    <source>
        <dbReference type="ARBA" id="ARBA00022989"/>
    </source>
</evidence>
<protein>
    <submittedName>
        <fullName evidence="10">Iron complex transport system permease protein</fullName>
    </submittedName>
</protein>
<evidence type="ECO:0000313" key="11">
    <source>
        <dbReference type="Proteomes" id="UP000237846"/>
    </source>
</evidence>
<evidence type="ECO:0000256" key="1">
    <source>
        <dbReference type="ARBA" id="ARBA00004651"/>
    </source>
</evidence>
<comment type="subcellular location">
    <subcellularLocation>
        <location evidence="1">Cell membrane</location>
        <topology evidence="1">Multi-pass membrane protein</topology>
    </subcellularLocation>
</comment>
<evidence type="ECO:0000256" key="9">
    <source>
        <dbReference type="SAM" id="SignalP"/>
    </source>
</evidence>
<feature type="transmembrane region" description="Helical" evidence="8">
    <location>
        <begin position="62"/>
        <end position="82"/>
    </location>
</feature>